<name>A0A0H5D3F5_9RHOB</name>
<keyword evidence="5" id="KW-1185">Reference proteome</keyword>
<dbReference type="InterPro" id="IPR051534">
    <property type="entry name" value="CBASS_pafABC_assoc_protein"/>
</dbReference>
<reference evidence="5" key="1">
    <citation type="submission" date="2015-05" db="EMBL/GenBank/DDBJ databases">
        <authorList>
            <person name="Rodrigo-Torres Lidia"/>
            <person name="Arahal R.David."/>
        </authorList>
    </citation>
    <scope>NUCLEOTIDE SEQUENCE [LARGE SCALE GENOMIC DNA]</scope>
    <source>
        <strain evidence="5">CECT 7321</strain>
    </source>
</reference>
<feature type="domain" description="Helix-turn-helix type 11" evidence="2">
    <location>
        <begin position="6"/>
        <end position="58"/>
    </location>
</feature>
<dbReference type="RefSeq" id="WP_050673605.1">
    <property type="nucleotide sequence ID" value="NZ_CVRL01000033.1"/>
</dbReference>
<dbReference type="AlphaFoldDB" id="A0A0H5D3F5"/>
<accession>A0A0H5D3F5</accession>
<feature type="region of interest" description="Disordered" evidence="1">
    <location>
        <begin position="213"/>
        <end position="237"/>
    </location>
</feature>
<sequence>MRRTDRLFDIIQILRDGKLHRAKDIAERLEVSVRTIYRDMDTLIASGVPVEGERGVGYMVREAITLPPLTLTAEELEALNLGMAIVAEAADPDLKAAAQSLASKIDAVLPEQTIAEADAWKFAVYPFADIARGFAQMPILRAAIKARQKLQLVYRRIDGTVTERVIRPLHMEYWGRVWTLTAWCETRDDFRVFRVDLIDSAKPLPELFVDEPGKRLQDYDPMASDQPKTVKSAQSPD</sequence>
<dbReference type="EMBL" id="CVRL01000033">
    <property type="protein sequence ID" value="CRL11564.1"/>
    <property type="molecule type" value="Genomic_DNA"/>
</dbReference>
<dbReference type="PANTHER" id="PTHR34580">
    <property type="match status" value="1"/>
</dbReference>
<evidence type="ECO:0000313" key="4">
    <source>
        <dbReference type="EMBL" id="CRL11564.1"/>
    </source>
</evidence>
<dbReference type="STRING" id="481446.NIT7645_00829"/>
<dbReference type="InterPro" id="IPR036388">
    <property type="entry name" value="WH-like_DNA-bd_sf"/>
</dbReference>
<feature type="domain" description="WYL" evidence="3">
    <location>
        <begin position="139"/>
        <end position="202"/>
    </location>
</feature>
<dbReference type="InterPro" id="IPR013196">
    <property type="entry name" value="HTH_11"/>
</dbReference>
<dbReference type="Pfam" id="PF13280">
    <property type="entry name" value="WYL"/>
    <property type="match status" value="1"/>
</dbReference>
<evidence type="ECO:0000256" key="1">
    <source>
        <dbReference type="SAM" id="MobiDB-lite"/>
    </source>
</evidence>
<evidence type="ECO:0000259" key="3">
    <source>
        <dbReference type="Pfam" id="PF13280"/>
    </source>
</evidence>
<dbReference type="InterPro" id="IPR026881">
    <property type="entry name" value="WYL_dom"/>
</dbReference>
<gene>
    <name evidence="4" type="ORF">NIT7321_02432</name>
</gene>
<dbReference type="PANTHER" id="PTHR34580:SF3">
    <property type="entry name" value="PROTEIN PAFB"/>
    <property type="match status" value="1"/>
</dbReference>
<evidence type="ECO:0000259" key="2">
    <source>
        <dbReference type="Pfam" id="PF08279"/>
    </source>
</evidence>
<protein>
    <submittedName>
        <fullName evidence="4">HTH domain protein</fullName>
    </submittedName>
</protein>
<organism evidence="4 5">
    <name type="scientific">Phaeobacter italicus</name>
    <dbReference type="NCBI Taxonomy" id="481446"/>
    <lineage>
        <taxon>Bacteria</taxon>
        <taxon>Pseudomonadati</taxon>
        <taxon>Pseudomonadota</taxon>
        <taxon>Alphaproteobacteria</taxon>
        <taxon>Rhodobacterales</taxon>
        <taxon>Roseobacteraceae</taxon>
        <taxon>Phaeobacter</taxon>
    </lineage>
</organism>
<dbReference type="InterPro" id="IPR036390">
    <property type="entry name" value="WH_DNA-bd_sf"/>
</dbReference>
<dbReference type="SUPFAM" id="SSF46785">
    <property type="entry name" value="Winged helix' DNA-binding domain"/>
    <property type="match status" value="1"/>
</dbReference>
<dbReference type="Gene3D" id="1.10.10.10">
    <property type="entry name" value="Winged helix-like DNA-binding domain superfamily/Winged helix DNA-binding domain"/>
    <property type="match status" value="1"/>
</dbReference>
<dbReference type="PROSITE" id="PS52050">
    <property type="entry name" value="WYL"/>
    <property type="match status" value="1"/>
</dbReference>
<evidence type="ECO:0000313" key="5">
    <source>
        <dbReference type="Proteomes" id="UP000043764"/>
    </source>
</evidence>
<feature type="compositionally biased region" description="Polar residues" evidence="1">
    <location>
        <begin position="226"/>
        <end position="237"/>
    </location>
</feature>
<proteinExistence type="predicted"/>
<dbReference type="Pfam" id="PF08279">
    <property type="entry name" value="HTH_11"/>
    <property type="match status" value="1"/>
</dbReference>
<dbReference type="Proteomes" id="UP000043764">
    <property type="component" value="Unassembled WGS sequence"/>
</dbReference>